<dbReference type="EMBL" id="SJPN01000001">
    <property type="protein sequence ID" value="TWU08327.1"/>
    <property type="molecule type" value="Genomic_DNA"/>
</dbReference>
<dbReference type="RefSeq" id="WP_197454274.1">
    <property type="nucleotide sequence ID" value="NZ_CP151726.1"/>
</dbReference>
<dbReference type="AlphaFoldDB" id="A0A5C6B9C8"/>
<organism evidence="3 4">
    <name type="scientific">Stieleria varia</name>
    <dbReference type="NCBI Taxonomy" id="2528005"/>
    <lineage>
        <taxon>Bacteria</taxon>
        <taxon>Pseudomonadati</taxon>
        <taxon>Planctomycetota</taxon>
        <taxon>Planctomycetia</taxon>
        <taxon>Pirellulales</taxon>
        <taxon>Pirellulaceae</taxon>
        <taxon>Stieleria</taxon>
    </lineage>
</organism>
<comment type="caution">
    <text evidence="3">The sequence shown here is derived from an EMBL/GenBank/DDBJ whole genome shotgun (WGS) entry which is preliminary data.</text>
</comment>
<accession>A0A5C6B9C8</accession>
<evidence type="ECO:0000259" key="2">
    <source>
        <dbReference type="Pfam" id="PF14240"/>
    </source>
</evidence>
<feature type="compositionally biased region" description="Pro residues" evidence="1">
    <location>
        <begin position="305"/>
        <end position="316"/>
    </location>
</feature>
<keyword evidence="4" id="KW-1185">Reference proteome</keyword>
<dbReference type="Proteomes" id="UP000320176">
    <property type="component" value="Unassembled WGS sequence"/>
</dbReference>
<proteinExistence type="predicted"/>
<name>A0A5C6B9C8_9BACT</name>
<feature type="region of interest" description="Disordered" evidence="1">
    <location>
        <begin position="297"/>
        <end position="338"/>
    </location>
</feature>
<protein>
    <recommendedName>
        <fullName evidence="2">YHYH domain-containing protein</fullName>
    </recommendedName>
</protein>
<sequence>MPARFHARFNKAGVVTGFTGMILVVLLSSGHAAHGHDIGTESHADEHSHQSVAAGHVTIGIEGDFRVIESDGLPNHKTGQFPGPRNPNRISAQSHRFRVPVAPKVAEKTTPLQMHPFGVAINGVPLDPGAAEFWNRDRRSGWQYEALGGVVDLGLDQSNGHVQPTGAYHYHGTPRLLLETLSKETEKPEMLLIGYAADGFPIYNDQGHSDAGDLKSPMKQLVSSYRVRKGQRTSGEAGPGGTYDGRFVQDWEYVAGAGDLDECNGRIGVTPEYPEGIYHYVVTQQFPYIPRLFRGTPDESFMRHGPPPGGGFPGGPPRGGRGGRRSPPPPPFFPPPRR</sequence>
<reference evidence="3 4" key="1">
    <citation type="submission" date="2019-02" db="EMBL/GenBank/DDBJ databases">
        <title>Deep-cultivation of Planctomycetes and their phenomic and genomic characterization uncovers novel biology.</title>
        <authorList>
            <person name="Wiegand S."/>
            <person name="Jogler M."/>
            <person name="Boedeker C."/>
            <person name="Pinto D."/>
            <person name="Vollmers J."/>
            <person name="Rivas-Marin E."/>
            <person name="Kohn T."/>
            <person name="Peeters S.H."/>
            <person name="Heuer A."/>
            <person name="Rast P."/>
            <person name="Oberbeckmann S."/>
            <person name="Bunk B."/>
            <person name="Jeske O."/>
            <person name="Meyerdierks A."/>
            <person name="Storesund J.E."/>
            <person name="Kallscheuer N."/>
            <person name="Luecker S."/>
            <person name="Lage O.M."/>
            <person name="Pohl T."/>
            <person name="Merkel B.J."/>
            <person name="Hornburger P."/>
            <person name="Mueller R.-W."/>
            <person name="Bruemmer F."/>
            <person name="Labrenz M."/>
            <person name="Spormann A.M."/>
            <person name="Op Den Camp H."/>
            <person name="Overmann J."/>
            <person name="Amann R."/>
            <person name="Jetten M.S.M."/>
            <person name="Mascher T."/>
            <person name="Medema M.H."/>
            <person name="Devos D.P."/>
            <person name="Kaster A.-K."/>
            <person name="Ovreas L."/>
            <person name="Rohde M."/>
            <person name="Galperin M.Y."/>
            <person name="Jogler C."/>
        </authorList>
    </citation>
    <scope>NUCLEOTIDE SEQUENCE [LARGE SCALE GENOMIC DNA]</scope>
    <source>
        <strain evidence="3 4">Pla52n</strain>
    </source>
</reference>
<gene>
    <name evidence="3" type="ORF">Pla52n_09090</name>
</gene>
<evidence type="ECO:0000313" key="3">
    <source>
        <dbReference type="EMBL" id="TWU08327.1"/>
    </source>
</evidence>
<evidence type="ECO:0000313" key="4">
    <source>
        <dbReference type="Proteomes" id="UP000320176"/>
    </source>
</evidence>
<feature type="domain" description="YHYH" evidence="2">
    <location>
        <begin position="97"/>
        <end position="295"/>
    </location>
</feature>
<dbReference type="InterPro" id="IPR025924">
    <property type="entry name" value="YHYH_dom"/>
</dbReference>
<dbReference type="Pfam" id="PF14240">
    <property type="entry name" value="YHYH"/>
    <property type="match status" value="1"/>
</dbReference>
<feature type="compositionally biased region" description="Pro residues" evidence="1">
    <location>
        <begin position="326"/>
        <end position="338"/>
    </location>
</feature>
<evidence type="ECO:0000256" key="1">
    <source>
        <dbReference type="SAM" id="MobiDB-lite"/>
    </source>
</evidence>